<evidence type="ECO:0000256" key="7">
    <source>
        <dbReference type="ARBA" id="ARBA00023136"/>
    </source>
</evidence>
<gene>
    <name evidence="14" type="ORF">AUEXF2481DRAFT_302465</name>
</gene>
<evidence type="ECO:0000256" key="1">
    <source>
        <dbReference type="ARBA" id="ARBA00004477"/>
    </source>
</evidence>
<keyword evidence="7 10" id="KW-0472">Membrane</keyword>
<dbReference type="AlphaFoldDB" id="A0A074Y7U9"/>
<dbReference type="HOGENOM" id="CLU_018190_2_0_1"/>
<protein>
    <recommendedName>
        <fullName evidence="10">O-acyltransferase</fullName>
    </recommendedName>
</protein>
<evidence type="ECO:0000256" key="8">
    <source>
        <dbReference type="ARBA" id="ARBA00023315"/>
    </source>
</evidence>
<feature type="region of interest" description="Disordered" evidence="12">
    <location>
        <begin position="11"/>
        <end position="41"/>
    </location>
</feature>
<evidence type="ECO:0000256" key="2">
    <source>
        <dbReference type="ARBA" id="ARBA00009010"/>
    </source>
</evidence>
<dbReference type="OMA" id="FICQMLQ"/>
<feature type="transmembrane region" description="Helical" evidence="13">
    <location>
        <begin position="355"/>
        <end position="379"/>
    </location>
</feature>
<keyword evidence="6 13" id="KW-1133">Transmembrane helix</keyword>
<keyword evidence="5 10" id="KW-0256">Endoplasmic reticulum</keyword>
<reference evidence="14 15" key="1">
    <citation type="journal article" date="2014" name="BMC Genomics">
        <title>Genome sequencing of four Aureobasidium pullulans varieties: biotechnological potential, stress tolerance, and description of new species.</title>
        <authorList>
            <person name="Gostin Ar C."/>
            <person name="Ohm R.A."/>
            <person name="Kogej T."/>
            <person name="Sonjak S."/>
            <person name="Turk M."/>
            <person name="Zajc J."/>
            <person name="Zalar P."/>
            <person name="Grube M."/>
            <person name="Sun H."/>
            <person name="Han J."/>
            <person name="Sharma A."/>
            <person name="Chiniquy J."/>
            <person name="Ngan C.Y."/>
            <person name="Lipzen A."/>
            <person name="Barry K."/>
            <person name="Grigoriev I.V."/>
            <person name="Gunde-Cimerman N."/>
        </authorList>
    </citation>
    <scope>NUCLEOTIDE SEQUENCE [LARGE SCALE GENOMIC DNA]</scope>
    <source>
        <strain evidence="14 15">EXF-2481</strain>
    </source>
</reference>
<comment type="function">
    <text evidence="9">Sterol O-acyltransferase that catalyzes the formation of stery esters.</text>
</comment>
<dbReference type="GeneID" id="25364138"/>
<dbReference type="GO" id="GO:0034737">
    <property type="term" value="F:ergosterol O-acyltransferase activity"/>
    <property type="evidence" value="ECO:0007669"/>
    <property type="project" value="TreeGrafter"/>
</dbReference>
<dbReference type="OrthoDB" id="10039049at2759"/>
<name>A0A074Y7U9_AURSE</name>
<evidence type="ECO:0000256" key="6">
    <source>
        <dbReference type="ARBA" id="ARBA00022989"/>
    </source>
</evidence>
<dbReference type="InParanoid" id="A0A074Y7U9"/>
<feature type="transmembrane region" description="Helical" evidence="13">
    <location>
        <begin position="68"/>
        <end position="87"/>
    </location>
</feature>
<evidence type="ECO:0000256" key="10">
    <source>
        <dbReference type="PIRNR" id="PIRNR000439"/>
    </source>
</evidence>
<dbReference type="InterPro" id="IPR004299">
    <property type="entry name" value="MBOAT_fam"/>
</dbReference>
<keyword evidence="8 10" id="KW-0012">Acyltransferase</keyword>
<keyword evidence="3 10" id="KW-0808">Transferase</keyword>
<feature type="transmembrane region" description="Helical" evidence="13">
    <location>
        <begin position="302"/>
        <end position="320"/>
    </location>
</feature>
<keyword evidence="15" id="KW-1185">Reference proteome</keyword>
<feature type="active site" evidence="11">
    <location>
        <position position="443"/>
    </location>
</feature>
<evidence type="ECO:0000256" key="13">
    <source>
        <dbReference type="SAM" id="Phobius"/>
    </source>
</evidence>
<comment type="similarity">
    <text evidence="2 10">Belongs to the membrane-bound acyltransferase family. Sterol o-acyltransferase subfamily.</text>
</comment>
<feature type="transmembrane region" description="Helical" evidence="13">
    <location>
        <begin position="147"/>
        <end position="165"/>
    </location>
</feature>
<dbReference type="PIRSF" id="PIRSF000439">
    <property type="entry name" value="Oat_ACAT_DAG_ARE"/>
    <property type="match status" value="1"/>
</dbReference>
<evidence type="ECO:0000256" key="3">
    <source>
        <dbReference type="ARBA" id="ARBA00022679"/>
    </source>
</evidence>
<evidence type="ECO:0000256" key="5">
    <source>
        <dbReference type="ARBA" id="ARBA00022824"/>
    </source>
</evidence>
<dbReference type="EMBL" id="KL584764">
    <property type="protein sequence ID" value="KEQ93770.1"/>
    <property type="molecule type" value="Genomic_DNA"/>
</dbReference>
<evidence type="ECO:0000256" key="12">
    <source>
        <dbReference type="SAM" id="MobiDB-lite"/>
    </source>
</evidence>
<sequence>MSRLLLLQPLPDTPGRATPTNAPPSVKATSSARKQVRAEQKKGFPRIQYAPRVSHFDPRSEYANFRGFFVLFWIALTIMVLTTMLRNLKETGRPLSMRQWGLFTKNIREMAVIDLIMVASTGISLPLNKLFKDSNGSLQWRRQGMNVQILFQAVWLLLWVTWPFVRDWTWTAQVFFTLHLLVMFMKMHSYAFYNGHLANTLQRLSALDNPASDTSTSVAVKYPSLKTPINEISQWLSEDRTAEAASLAQLREDLAMELVSPFGRLTYPQNLTAANYFDFLLCPTLCYELEYPRTSSRSYLEIFWKTLAVVGCIFLLTITSEEFIIPVLDESAERLEHQHNWHEGSLVFAETVSRLLFPFMVAFLLVFLVIFEYLLGAFAEITCFADRQFYADWWNSLDWLEFSREWNIPVHHFFRRHVYSASRNTMSRPVATFITFLVSSIAHELIMGCITRKFRGYGFVAMMLQMPIVLVQRSPWIRNRTILNNVLFWCSMILGLSMMCALYVLL</sequence>
<dbReference type="GO" id="GO:0005789">
    <property type="term" value="C:endoplasmic reticulum membrane"/>
    <property type="evidence" value="ECO:0007669"/>
    <property type="project" value="UniProtKB-SubCell"/>
</dbReference>
<comment type="subcellular location">
    <subcellularLocation>
        <location evidence="1 10">Endoplasmic reticulum membrane</location>
        <topology evidence="1 10">Multi-pass membrane protein</topology>
    </subcellularLocation>
</comment>
<feature type="transmembrane region" description="Helical" evidence="13">
    <location>
        <begin position="483"/>
        <end position="505"/>
    </location>
</feature>
<evidence type="ECO:0000256" key="4">
    <source>
        <dbReference type="ARBA" id="ARBA00022692"/>
    </source>
</evidence>
<dbReference type="RefSeq" id="XP_013342408.1">
    <property type="nucleotide sequence ID" value="XM_013486954.1"/>
</dbReference>
<evidence type="ECO:0000313" key="15">
    <source>
        <dbReference type="Proteomes" id="UP000030641"/>
    </source>
</evidence>
<evidence type="ECO:0000256" key="9">
    <source>
        <dbReference type="ARBA" id="ARBA00023568"/>
    </source>
</evidence>
<evidence type="ECO:0000313" key="14">
    <source>
        <dbReference type="EMBL" id="KEQ93770.1"/>
    </source>
</evidence>
<dbReference type="Proteomes" id="UP000030641">
    <property type="component" value="Unassembled WGS sequence"/>
</dbReference>
<proteinExistence type="inferred from homology"/>
<dbReference type="Pfam" id="PF03062">
    <property type="entry name" value="MBOAT"/>
    <property type="match status" value="1"/>
</dbReference>
<dbReference type="STRING" id="1043005.A0A074Y7U9"/>
<organism evidence="14 15">
    <name type="scientific">Aureobasidium subglaciale (strain EXF-2481)</name>
    <name type="common">Aureobasidium pullulans var. subglaciale</name>
    <dbReference type="NCBI Taxonomy" id="1043005"/>
    <lineage>
        <taxon>Eukaryota</taxon>
        <taxon>Fungi</taxon>
        <taxon>Dikarya</taxon>
        <taxon>Ascomycota</taxon>
        <taxon>Pezizomycotina</taxon>
        <taxon>Dothideomycetes</taxon>
        <taxon>Dothideomycetidae</taxon>
        <taxon>Dothideales</taxon>
        <taxon>Saccotheciaceae</taxon>
        <taxon>Aureobasidium</taxon>
    </lineage>
</organism>
<dbReference type="PANTHER" id="PTHR10408">
    <property type="entry name" value="STEROL O-ACYLTRANSFERASE"/>
    <property type="match status" value="1"/>
</dbReference>
<dbReference type="PANTHER" id="PTHR10408:SF9">
    <property type="entry name" value="STEROL O-ACYLTRANSFERASE 2-RELATED"/>
    <property type="match status" value="1"/>
</dbReference>
<evidence type="ECO:0000256" key="11">
    <source>
        <dbReference type="PIRSR" id="PIRSR000439-1"/>
    </source>
</evidence>
<feature type="transmembrane region" description="Helical" evidence="13">
    <location>
        <begin position="171"/>
        <end position="193"/>
    </location>
</feature>
<keyword evidence="4 13" id="KW-0812">Transmembrane</keyword>
<accession>A0A074Y7U9</accession>
<dbReference type="InterPro" id="IPR014371">
    <property type="entry name" value="Oat_ACAT_DAG_ARE"/>
</dbReference>
<dbReference type="GO" id="GO:0008204">
    <property type="term" value="P:ergosterol metabolic process"/>
    <property type="evidence" value="ECO:0007669"/>
    <property type="project" value="TreeGrafter"/>
</dbReference>